<keyword evidence="3" id="KW-1185">Reference proteome</keyword>
<dbReference type="Proteomes" id="UP000777482">
    <property type="component" value="Unassembled WGS sequence"/>
</dbReference>
<reference evidence="2 3" key="1">
    <citation type="submission" date="2020-11" db="EMBL/GenBank/DDBJ databases">
        <title>Kefir isolates.</title>
        <authorList>
            <person name="Marcisauskas S."/>
            <person name="Kim Y."/>
            <person name="Blasche S."/>
        </authorList>
    </citation>
    <scope>NUCLEOTIDE SEQUENCE [LARGE SCALE GENOMIC DNA]</scope>
    <source>
        <strain evidence="2 3">KR</strain>
    </source>
</reference>
<sequence length="780" mass="84020">MAAPDPSLVLQDLLSPPCEALAPRALAQQLVLQLSTVPLERPHLAFISLLTRYAASSGALWDSPALVRWDRCMLAYEALRQSVALRLSAIARPATPPNRQSDEGKRNSGWSARRSVKTYLNEICTGLWADPTRTSDDPAGRFGTVDPLIRLAMASGILAALQEWKRNKERLWIGGRSSLPRVERETGQAWRDYLAQKPLSTDPDAPAAAWLAAQTVPFVRIEDVAKDWPAPALLDFLSAACSEAFANGQAFSQPSLANDLTDTANGLLWPKESASYVAINALIKKPTFVALGSLSRALGRALEVCALQAGSSDRTVSSPALPAIHRFSTNLLATTSRLAEGWAATPWSDIEDESRLAPETREATAPWTLLKTLLFAQTLIYSSLLEVVSMSNSSQAWPTAAQRNLATEAVRALSKTYFVALKFGQAGFPAWRAVLAGLVDVVTVPTAPPPGSSRATSAAEELVRSLEVARGSAEHGLHRRAVDRAEVTFWMNTVEQVMSQLGDDYVENKVLQRYLDDATYRDTFEAAHSVVLAVFATNKRCTCDVAPWYLTLVLRTFPELLTVTQMRLAYSTTVAAVSKTDDALAWWCIEELLERIESLPVSEAASSHEQDALSATWKAASAPSSSAAPAQVADPALSSSPDESKLVTPLDTRASTLPRGPYLLALSALLPSVSLVLLAPLLSHLERLVRLEPVESDGRAAIVEAIFEQVGMGMDAVKRKEATEWWLLHASELRNGGPLRGDADNDGTAGAAREMQDLGAGKGAASTVGEETSGSAVAKL</sequence>
<gene>
    <name evidence="2" type="ORF">C6P46_002665</name>
</gene>
<feature type="compositionally biased region" description="Polar residues" evidence="1">
    <location>
        <begin position="769"/>
        <end position="780"/>
    </location>
</feature>
<organism evidence="2 3">
    <name type="scientific">Rhodotorula mucilaginosa</name>
    <name type="common">Yeast</name>
    <name type="synonym">Rhodotorula rubra</name>
    <dbReference type="NCBI Taxonomy" id="5537"/>
    <lineage>
        <taxon>Eukaryota</taxon>
        <taxon>Fungi</taxon>
        <taxon>Dikarya</taxon>
        <taxon>Basidiomycota</taxon>
        <taxon>Pucciniomycotina</taxon>
        <taxon>Microbotryomycetes</taxon>
        <taxon>Sporidiobolales</taxon>
        <taxon>Sporidiobolaceae</taxon>
        <taxon>Rhodotorula</taxon>
    </lineage>
</organism>
<feature type="region of interest" description="Disordered" evidence="1">
    <location>
        <begin position="759"/>
        <end position="780"/>
    </location>
</feature>
<protein>
    <submittedName>
        <fullName evidence="2">Uncharacterized protein</fullName>
    </submittedName>
</protein>
<proteinExistence type="predicted"/>
<dbReference type="OrthoDB" id="2357318at2759"/>
<dbReference type="AlphaFoldDB" id="A0A9P7B8Z6"/>
<comment type="caution">
    <text evidence="2">The sequence shown here is derived from an EMBL/GenBank/DDBJ whole genome shotgun (WGS) entry which is preliminary data.</text>
</comment>
<name>A0A9P7B8Z6_RHOMI</name>
<evidence type="ECO:0000313" key="2">
    <source>
        <dbReference type="EMBL" id="KAG0667253.1"/>
    </source>
</evidence>
<dbReference type="InterPro" id="IPR055334">
    <property type="entry name" value="PEX8-like"/>
</dbReference>
<accession>A0A9P7B8Z6</accession>
<evidence type="ECO:0000313" key="3">
    <source>
        <dbReference type="Proteomes" id="UP000777482"/>
    </source>
</evidence>
<dbReference type="EMBL" id="PUHQ01000002">
    <property type="protein sequence ID" value="KAG0667253.1"/>
    <property type="molecule type" value="Genomic_DNA"/>
</dbReference>
<evidence type="ECO:0000256" key="1">
    <source>
        <dbReference type="SAM" id="MobiDB-lite"/>
    </source>
</evidence>
<dbReference type="PANTHER" id="PTHR39214:SF1">
    <property type="entry name" value="MICROBODY (PEROXISOME) BIOGENESIS PROTEIN PEROXIN 8 (EUROFUNG)"/>
    <property type="match status" value="1"/>
</dbReference>
<dbReference type="PANTHER" id="PTHR39214">
    <property type="entry name" value="MICROBODY (PEROXISOME) BIOGENESIS PROTEIN PEROXIN 8 (EUROFUNG)"/>
    <property type="match status" value="1"/>
</dbReference>